<protein>
    <recommendedName>
        <fullName evidence="3">Transcriptional regulator</fullName>
    </recommendedName>
</protein>
<keyword evidence="2" id="KW-1185">Reference proteome</keyword>
<dbReference type="Proteomes" id="UP000830835">
    <property type="component" value="Unassembled WGS sequence"/>
</dbReference>
<reference evidence="1" key="1">
    <citation type="submission" date="2021-02" db="EMBL/GenBank/DDBJ databases">
        <title>The CRISPR/cas machinery reduction and long-range gene transfer in the hot spring cyanobacterium Synechococcus.</title>
        <authorList>
            <person name="Dvorak P."/>
            <person name="Jahodarova E."/>
            <person name="Hasler P."/>
            <person name="Poulickova A."/>
        </authorList>
    </citation>
    <scope>NUCLEOTIDE SEQUENCE</scope>
    <source>
        <strain evidence="1">Rupite</strain>
    </source>
</reference>
<proteinExistence type="predicted"/>
<comment type="caution">
    <text evidence="1">The sequence shown here is derived from an EMBL/GenBank/DDBJ whole genome shotgun (WGS) entry which is preliminary data.</text>
</comment>
<name>A0ABT0CAZ5_THEVL</name>
<dbReference type="EMBL" id="JAFIRA010000018">
    <property type="protein sequence ID" value="MCJ2542955.1"/>
    <property type="molecule type" value="Genomic_DNA"/>
</dbReference>
<dbReference type="RefSeq" id="WP_244350237.1">
    <property type="nucleotide sequence ID" value="NZ_JAFIRA010000018.1"/>
</dbReference>
<evidence type="ECO:0000313" key="2">
    <source>
        <dbReference type="Proteomes" id="UP000830835"/>
    </source>
</evidence>
<organism evidence="1 2">
    <name type="scientific">Thermostichus vulcanus str. 'Rupite'</name>
    <dbReference type="NCBI Taxonomy" id="2813851"/>
    <lineage>
        <taxon>Bacteria</taxon>
        <taxon>Bacillati</taxon>
        <taxon>Cyanobacteriota</taxon>
        <taxon>Cyanophyceae</taxon>
        <taxon>Thermostichales</taxon>
        <taxon>Thermostichaceae</taxon>
        <taxon>Thermostichus</taxon>
    </lineage>
</organism>
<accession>A0ABT0CAZ5</accession>
<sequence length="93" mass="10035">MNMIPLALPQDVYEQLLQLQQERGDSSPEATLSALIQDHLAGGLAERVQVLEQESASMKEQMGAVLQAIALVATRVDLMIELPVHEGEPGADS</sequence>
<evidence type="ECO:0000313" key="1">
    <source>
        <dbReference type="EMBL" id="MCJ2542955.1"/>
    </source>
</evidence>
<gene>
    <name evidence="1" type="ORF">JX360_08560</name>
</gene>
<evidence type="ECO:0008006" key="3">
    <source>
        <dbReference type="Google" id="ProtNLM"/>
    </source>
</evidence>